<dbReference type="AlphaFoldDB" id="W5W2P5"/>
<dbReference type="OrthoDB" id="3514520at2"/>
<dbReference type="Gene3D" id="2.30.40.10">
    <property type="entry name" value="Urease, subunit C, domain 1"/>
    <property type="match status" value="1"/>
</dbReference>
<dbReference type="STRING" id="1449976.KALB_2089"/>
<accession>W5W2P5</accession>
<evidence type="ECO:0000259" key="1">
    <source>
        <dbReference type="Pfam" id="PF01979"/>
    </source>
</evidence>
<dbReference type="PATRIC" id="fig|1449976.3.peg.2083"/>
<dbReference type="PANTHER" id="PTHR43135:SF3">
    <property type="entry name" value="ALPHA-D-RIBOSE 1-METHYLPHOSPHONATE 5-TRIPHOSPHATE DIPHOSPHATASE"/>
    <property type="match status" value="1"/>
</dbReference>
<dbReference type="InterPro" id="IPR051781">
    <property type="entry name" value="Metallo-dep_Hydrolase"/>
</dbReference>
<dbReference type="GO" id="GO:0016810">
    <property type="term" value="F:hydrolase activity, acting on carbon-nitrogen (but not peptide) bonds"/>
    <property type="evidence" value="ECO:0007669"/>
    <property type="project" value="InterPro"/>
</dbReference>
<dbReference type="eggNOG" id="COG1228">
    <property type="taxonomic scope" value="Bacteria"/>
</dbReference>
<dbReference type="InterPro" id="IPR032466">
    <property type="entry name" value="Metal_Hydrolase"/>
</dbReference>
<gene>
    <name evidence="2" type="ORF">KALB_2089</name>
</gene>
<dbReference type="PANTHER" id="PTHR43135">
    <property type="entry name" value="ALPHA-D-RIBOSE 1-METHYLPHOSPHONATE 5-TRIPHOSPHATE DIPHOSPHATASE"/>
    <property type="match status" value="1"/>
</dbReference>
<dbReference type="Proteomes" id="UP000019225">
    <property type="component" value="Chromosome"/>
</dbReference>
<dbReference type="Pfam" id="PF01979">
    <property type="entry name" value="Amidohydro_1"/>
    <property type="match status" value="1"/>
</dbReference>
<dbReference type="Gene3D" id="3.20.20.140">
    <property type="entry name" value="Metal-dependent hydrolases"/>
    <property type="match status" value="1"/>
</dbReference>
<dbReference type="CDD" id="cd01299">
    <property type="entry name" value="Met_dep_hydrolase_A"/>
    <property type="match status" value="1"/>
</dbReference>
<feature type="domain" description="Amidohydrolase-related" evidence="1">
    <location>
        <begin position="52"/>
        <end position="410"/>
    </location>
</feature>
<name>W5W2P5_9PSEU</name>
<dbReference type="SUPFAM" id="SSF51556">
    <property type="entry name" value="Metallo-dependent hydrolases"/>
    <property type="match status" value="1"/>
</dbReference>
<dbReference type="InterPro" id="IPR006680">
    <property type="entry name" value="Amidohydro-rel"/>
</dbReference>
<dbReference type="SUPFAM" id="SSF51338">
    <property type="entry name" value="Composite domain of metallo-dependent hydrolases"/>
    <property type="match status" value="2"/>
</dbReference>
<dbReference type="HOGENOM" id="CLU_023620_2_1_11"/>
<reference evidence="2 3" key="1">
    <citation type="journal article" date="2014" name="BMC Genomics">
        <title>Complete genome sequence of producer of the glycopeptide antibiotic Aculeximycin Kutzneria albida DSM 43870T, a representative of minor genus of Pseudonocardiaceae.</title>
        <authorList>
            <person name="Rebets Y."/>
            <person name="Tokovenko B."/>
            <person name="Lushchyk I."/>
            <person name="Ruckert C."/>
            <person name="Zaburannyi N."/>
            <person name="Bechthold A."/>
            <person name="Kalinowski J."/>
            <person name="Luzhetskyy A."/>
        </authorList>
    </citation>
    <scope>NUCLEOTIDE SEQUENCE [LARGE SCALE GENOMIC DNA]</scope>
    <source>
        <strain evidence="2">DSM 43870</strain>
    </source>
</reference>
<evidence type="ECO:0000313" key="2">
    <source>
        <dbReference type="EMBL" id="AHH95458.1"/>
    </source>
</evidence>
<sequence>MERIDADLLIPGRGEPVAEGCVLFEGGRIHYAGPAAQAPEVPVTTTSRAAAVLPGLWDCHSHLMGLPPSSGMNLQVLTTEPLATRGARCARDLRAALDAGITSVREVGGIGVHVARAVEEGTIEGPTVYAAGAVLSTTGGHGDVHAVPLEWMHDLSMTGADFRLCDGVDECMKATREQLRRNARVIKVCASGGVLSEVDHPMHQQFTVAEMRAVVEVAGMAERVVAAHCHGKAGIMAALEAGVRTIEHGSYLDEEACDAMLETGAVLVATRLIIDDLLAASHTMPPYAATKLAALADQHAQAVALAHSKGVTFATGTDVVASSPAAPSAWGSNARELSLLVSLGFTPLQAIEAATANGPLTVGPQAPRTGQLRADHEADLITLDADPIADISALADPDHVVGVWKSGRRVKG</sequence>
<keyword evidence="3" id="KW-1185">Reference proteome</keyword>
<evidence type="ECO:0000313" key="3">
    <source>
        <dbReference type="Proteomes" id="UP000019225"/>
    </source>
</evidence>
<dbReference type="InterPro" id="IPR011059">
    <property type="entry name" value="Metal-dep_hydrolase_composite"/>
</dbReference>
<organism evidence="2 3">
    <name type="scientific">Kutzneria albida DSM 43870</name>
    <dbReference type="NCBI Taxonomy" id="1449976"/>
    <lineage>
        <taxon>Bacteria</taxon>
        <taxon>Bacillati</taxon>
        <taxon>Actinomycetota</taxon>
        <taxon>Actinomycetes</taxon>
        <taxon>Pseudonocardiales</taxon>
        <taxon>Pseudonocardiaceae</taxon>
        <taxon>Kutzneria</taxon>
    </lineage>
</organism>
<dbReference type="RefSeq" id="WP_025355635.1">
    <property type="nucleotide sequence ID" value="NZ_CP007155.1"/>
</dbReference>
<dbReference type="EMBL" id="CP007155">
    <property type="protein sequence ID" value="AHH95458.1"/>
    <property type="molecule type" value="Genomic_DNA"/>
</dbReference>
<protein>
    <submittedName>
        <fullName evidence="2">Amidohydrolase</fullName>
    </submittedName>
</protein>
<keyword evidence="2" id="KW-0378">Hydrolase</keyword>
<dbReference type="KEGG" id="kal:KALB_2089"/>
<proteinExistence type="predicted"/>
<dbReference type="InterPro" id="IPR057744">
    <property type="entry name" value="OTAase-like"/>
</dbReference>